<comment type="caution">
    <text evidence="2">The sequence shown here is derived from an EMBL/GenBank/DDBJ whole genome shotgun (WGS) entry which is preliminary data.</text>
</comment>
<evidence type="ECO:0000256" key="1">
    <source>
        <dbReference type="SAM" id="MobiDB-lite"/>
    </source>
</evidence>
<feature type="region of interest" description="Disordered" evidence="1">
    <location>
        <begin position="199"/>
        <end position="228"/>
    </location>
</feature>
<dbReference type="AlphaFoldDB" id="A0A6A6LFE9"/>
<evidence type="ECO:0000313" key="2">
    <source>
        <dbReference type="EMBL" id="KAF2299195.1"/>
    </source>
</evidence>
<accession>A0A6A6LFE9</accession>
<reference evidence="2 3" key="1">
    <citation type="journal article" date="2020" name="Mol. Plant">
        <title>The Chromosome-Based Rubber Tree Genome Provides New Insights into Spurge Genome Evolution and Rubber Biosynthesis.</title>
        <authorList>
            <person name="Liu J."/>
            <person name="Shi C."/>
            <person name="Shi C.C."/>
            <person name="Li W."/>
            <person name="Zhang Q.J."/>
            <person name="Zhang Y."/>
            <person name="Li K."/>
            <person name="Lu H.F."/>
            <person name="Shi C."/>
            <person name="Zhu S.T."/>
            <person name="Xiao Z.Y."/>
            <person name="Nan H."/>
            <person name="Yue Y."/>
            <person name="Zhu X.G."/>
            <person name="Wu Y."/>
            <person name="Hong X.N."/>
            <person name="Fan G.Y."/>
            <person name="Tong Y."/>
            <person name="Zhang D."/>
            <person name="Mao C.L."/>
            <person name="Liu Y.L."/>
            <person name="Hao S.J."/>
            <person name="Liu W.Q."/>
            <person name="Lv M.Q."/>
            <person name="Zhang H.B."/>
            <person name="Liu Y."/>
            <person name="Hu-Tang G.R."/>
            <person name="Wang J.P."/>
            <person name="Wang J.H."/>
            <person name="Sun Y.H."/>
            <person name="Ni S.B."/>
            <person name="Chen W.B."/>
            <person name="Zhang X.C."/>
            <person name="Jiao Y.N."/>
            <person name="Eichler E.E."/>
            <person name="Li G.H."/>
            <person name="Liu X."/>
            <person name="Gao L.Z."/>
        </authorList>
    </citation>
    <scope>NUCLEOTIDE SEQUENCE [LARGE SCALE GENOMIC DNA]</scope>
    <source>
        <strain evidence="3">cv. GT1</strain>
        <tissue evidence="2">Leaf</tissue>
    </source>
</reference>
<evidence type="ECO:0000313" key="3">
    <source>
        <dbReference type="Proteomes" id="UP000467840"/>
    </source>
</evidence>
<name>A0A6A6LFE9_HEVBR</name>
<dbReference type="EMBL" id="JAAGAX010000011">
    <property type="protein sequence ID" value="KAF2299195.1"/>
    <property type="molecule type" value="Genomic_DNA"/>
</dbReference>
<proteinExistence type="predicted"/>
<sequence>MENLPCCTLGAMRLVGPSEAPRKDAVDVCETQEQSKLPRELPPEEEVSCVSEQPAAESPREVALPKQERPRQQRSRRSKKRCKAKRKAKSPSHKNGEGAGTQQKAEGNGSQGHERSPRRQGQIRGNFNRGGRSWQLTKWACQLANLVANENEALKLVHQGNVHQEGRQSIHTPPLPRVVAPLATWTALKLLDEKQANQMGKIGQPGNATGSWDKKRGSLPRRNSVKNQ</sequence>
<feature type="compositionally biased region" description="Basic residues" evidence="1">
    <location>
        <begin position="72"/>
        <end position="92"/>
    </location>
</feature>
<organism evidence="2 3">
    <name type="scientific">Hevea brasiliensis</name>
    <name type="common">Para rubber tree</name>
    <name type="synonym">Siphonia brasiliensis</name>
    <dbReference type="NCBI Taxonomy" id="3981"/>
    <lineage>
        <taxon>Eukaryota</taxon>
        <taxon>Viridiplantae</taxon>
        <taxon>Streptophyta</taxon>
        <taxon>Embryophyta</taxon>
        <taxon>Tracheophyta</taxon>
        <taxon>Spermatophyta</taxon>
        <taxon>Magnoliopsida</taxon>
        <taxon>eudicotyledons</taxon>
        <taxon>Gunneridae</taxon>
        <taxon>Pentapetalae</taxon>
        <taxon>rosids</taxon>
        <taxon>fabids</taxon>
        <taxon>Malpighiales</taxon>
        <taxon>Euphorbiaceae</taxon>
        <taxon>Crotonoideae</taxon>
        <taxon>Micrandreae</taxon>
        <taxon>Hevea</taxon>
    </lineage>
</organism>
<protein>
    <submittedName>
        <fullName evidence="2">Uncharacterized protein</fullName>
    </submittedName>
</protein>
<gene>
    <name evidence="2" type="ORF">GH714_030939</name>
</gene>
<feature type="region of interest" description="Disordered" evidence="1">
    <location>
        <begin position="17"/>
        <end position="129"/>
    </location>
</feature>
<dbReference type="Proteomes" id="UP000467840">
    <property type="component" value="Chromosome 1"/>
</dbReference>
<keyword evidence="3" id="KW-1185">Reference proteome</keyword>